<evidence type="ECO:0000256" key="6">
    <source>
        <dbReference type="ARBA" id="ARBA00022692"/>
    </source>
</evidence>
<keyword evidence="12 13" id="KW-0807">Transducer</keyword>
<keyword evidence="5 14" id="KW-0716">Sensory transduction</keyword>
<evidence type="ECO:0000256" key="5">
    <source>
        <dbReference type="ARBA" id="ARBA00022606"/>
    </source>
</evidence>
<evidence type="ECO:0000256" key="2">
    <source>
        <dbReference type="ARBA" id="ARBA00004651"/>
    </source>
</evidence>
<evidence type="ECO:0000256" key="4">
    <source>
        <dbReference type="ARBA" id="ARBA00022475"/>
    </source>
</evidence>
<dbReference type="Proteomes" id="UP000664991">
    <property type="component" value="Unassembled WGS sequence"/>
</dbReference>
<keyword evidence="7 14" id="KW-0552">Olfaction</keyword>
<organism evidence="16 17">
    <name type="scientific">Ovis aries</name>
    <name type="common">Sheep</name>
    <dbReference type="NCBI Taxonomy" id="9940"/>
    <lineage>
        <taxon>Eukaryota</taxon>
        <taxon>Metazoa</taxon>
        <taxon>Chordata</taxon>
        <taxon>Craniata</taxon>
        <taxon>Vertebrata</taxon>
        <taxon>Euteleostomi</taxon>
        <taxon>Mammalia</taxon>
        <taxon>Eutheria</taxon>
        <taxon>Laurasiatheria</taxon>
        <taxon>Artiodactyla</taxon>
        <taxon>Ruminantia</taxon>
        <taxon>Pecora</taxon>
        <taxon>Bovidae</taxon>
        <taxon>Caprinae</taxon>
        <taxon>Ovis</taxon>
    </lineage>
</organism>
<dbReference type="OrthoDB" id="8772365at2759"/>
<dbReference type="SUPFAM" id="SSF81321">
    <property type="entry name" value="Family A G protein-coupled receptor-like"/>
    <property type="match status" value="1"/>
</dbReference>
<evidence type="ECO:0000256" key="1">
    <source>
        <dbReference type="ARBA" id="ARBA00003929"/>
    </source>
</evidence>
<evidence type="ECO:0000256" key="3">
    <source>
        <dbReference type="ARBA" id="ARBA00010663"/>
    </source>
</evidence>
<dbReference type="Gene3D" id="1.20.1070.10">
    <property type="entry name" value="Rhodopsin 7-helix transmembrane proteins"/>
    <property type="match status" value="1"/>
</dbReference>
<keyword evidence="4 14" id="KW-1003">Cell membrane</keyword>
<feature type="transmembrane region" description="Helical" evidence="14">
    <location>
        <begin position="141"/>
        <end position="162"/>
    </location>
</feature>
<feature type="domain" description="G-protein coupled receptors family 1 profile" evidence="15">
    <location>
        <begin position="42"/>
        <end position="289"/>
    </location>
</feature>
<name>A0A6P3E478_SHEEP</name>
<comment type="subcellular location">
    <subcellularLocation>
        <location evidence="2 14">Cell membrane</location>
        <topology evidence="2 14">Multi-pass membrane protein</topology>
    </subcellularLocation>
</comment>
<protein>
    <recommendedName>
        <fullName evidence="14">Olfactory receptor</fullName>
    </recommendedName>
</protein>
<comment type="caution">
    <text evidence="16">The sequence shown here is derived from an EMBL/GenBank/DDBJ whole genome shotgun (WGS) entry which is preliminary data.</text>
</comment>
<evidence type="ECO:0000256" key="11">
    <source>
        <dbReference type="ARBA" id="ARBA00023170"/>
    </source>
</evidence>
<dbReference type="FunFam" id="1.10.1220.70:FF:000001">
    <property type="entry name" value="Olfactory receptor"/>
    <property type="match status" value="1"/>
</dbReference>
<keyword evidence="11 13" id="KW-0675">Receptor</keyword>
<feature type="transmembrane region" description="Helical" evidence="14">
    <location>
        <begin position="205"/>
        <end position="226"/>
    </location>
</feature>
<dbReference type="GO" id="GO:0005886">
    <property type="term" value="C:plasma membrane"/>
    <property type="evidence" value="ECO:0007669"/>
    <property type="project" value="UniProtKB-SubCell"/>
</dbReference>
<dbReference type="AlphaFoldDB" id="A0A6P3E478"/>
<dbReference type="EMBL" id="JAEMGP010000003">
    <property type="protein sequence ID" value="KAG5211175.1"/>
    <property type="molecule type" value="Genomic_DNA"/>
</dbReference>
<feature type="transmembrane region" description="Helical" evidence="14">
    <location>
        <begin position="61"/>
        <end position="82"/>
    </location>
</feature>
<evidence type="ECO:0000313" key="16">
    <source>
        <dbReference type="EMBL" id="KAG5211175.1"/>
    </source>
</evidence>
<evidence type="ECO:0000256" key="12">
    <source>
        <dbReference type="ARBA" id="ARBA00023224"/>
    </source>
</evidence>
<dbReference type="InterPro" id="IPR000725">
    <property type="entry name" value="Olfact_rcpt"/>
</dbReference>
<dbReference type="PROSITE" id="PS00237">
    <property type="entry name" value="G_PROTEIN_RECEP_F1_1"/>
    <property type="match status" value="1"/>
</dbReference>
<dbReference type="GO" id="GO:0004984">
    <property type="term" value="F:olfactory receptor activity"/>
    <property type="evidence" value="ECO:0007669"/>
    <property type="project" value="InterPro"/>
</dbReference>
<evidence type="ECO:0000313" key="17">
    <source>
        <dbReference type="Proteomes" id="UP000664991"/>
    </source>
</evidence>
<comment type="similarity">
    <text evidence="3 13">Belongs to the G-protein coupled receptor 1 family.</text>
</comment>
<dbReference type="FunFam" id="1.20.1070.10:FF:000009">
    <property type="entry name" value="Olfactory receptor"/>
    <property type="match status" value="1"/>
</dbReference>
<dbReference type="CDD" id="cd15235">
    <property type="entry name" value="7tmA_OR1A-like"/>
    <property type="match status" value="1"/>
</dbReference>
<keyword evidence="6 13" id="KW-0812">Transmembrane</keyword>
<dbReference type="Pfam" id="PF13853">
    <property type="entry name" value="7tm_4"/>
    <property type="match status" value="1"/>
</dbReference>
<dbReference type="PRINTS" id="PR00245">
    <property type="entry name" value="OLFACTORYR"/>
</dbReference>
<dbReference type="PROSITE" id="PS50262">
    <property type="entry name" value="G_PROTEIN_RECEP_F1_2"/>
    <property type="match status" value="1"/>
</dbReference>
<accession>A0A6P3E478</accession>
<dbReference type="GO" id="GO:0004930">
    <property type="term" value="F:G protein-coupled receptor activity"/>
    <property type="evidence" value="ECO:0007669"/>
    <property type="project" value="UniProtKB-KW"/>
</dbReference>
<evidence type="ECO:0000259" key="15">
    <source>
        <dbReference type="PROSITE" id="PS50262"/>
    </source>
</evidence>
<proteinExistence type="inferred from homology"/>
<dbReference type="PRINTS" id="PR00237">
    <property type="entry name" value="GPCRRHODOPSN"/>
</dbReference>
<feature type="transmembrane region" description="Helical" evidence="14">
    <location>
        <begin position="102"/>
        <end position="120"/>
    </location>
</feature>
<evidence type="ECO:0000256" key="9">
    <source>
        <dbReference type="ARBA" id="ARBA00023040"/>
    </source>
</evidence>
<dbReference type="PANTHER" id="PTHR48001">
    <property type="entry name" value="OLFACTORY RECEPTOR"/>
    <property type="match status" value="1"/>
</dbReference>
<feature type="transmembrane region" description="Helical" evidence="14">
    <location>
        <begin position="272"/>
        <end position="291"/>
    </location>
</feature>
<evidence type="ECO:0000256" key="13">
    <source>
        <dbReference type="RuleBase" id="RU000688"/>
    </source>
</evidence>
<sequence>MERLNQTSSVSEFILLGLSSRPEDQKPLFILFLIIYLVTVTGNLLIILAVHSDPQLHIPMYFFLSVLSFTDICFTTTIVPRMLVNFLSHKTISYAGCLTQMYFIYALGNSDNCLLAVMAFDRYVAICDPFHYVTTMSYRRCVLMVAFSCSLPHFHSLLHVLLLNELTFCDSKVIHHFLCDISPLMKLSCSPTLINEIVIMTEGPVLLVTPFLFITFSYIRILIAILKIPSTSGKCKAFSTCGSHLTVVTLFYGSIFYVYLQPVSTYTVRDHMATIVYTVLSSMLNPFIYSLRNKDLKQGLRKLLGRRKPQAAPP</sequence>
<evidence type="ECO:0000256" key="10">
    <source>
        <dbReference type="ARBA" id="ARBA00023136"/>
    </source>
</evidence>
<comment type="function">
    <text evidence="1">Putative odorant or sperm cell receptor.</text>
</comment>
<keyword evidence="8 14" id="KW-1133">Transmembrane helix</keyword>
<keyword evidence="10 14" id="KW-0472">Membrane</keyword>
<feature type="transmembrane region" description="Helical" evidence="14">
    <location>
        <begin position="238"/>
        <end position="260"/>
    </location>
</feature>
<gene>
    <name evidence="16" type="ORF">JEQ12_013604</name>
</gene>
<evidence type="ECO:0000256" key="7">
    <source>
        <dbReference type="ARBA" id="ARBA00022725"/>
    </source>
</evidence>
<reference evidence="16 17" key="1">
    <citation type="submission" date="2020-12" db="EMBL/GenBank/DDBJ databases">
        <title>De novo assembly of Tibetan sheep genome.</title>
        <authorList>
            <person name="Li X."/>
        </authorList>
    </citation>
    <scope>NUCLEOTIDE SEQUENCE [LARGE SCALE GENOMIC DNA]</scope>
    <source>
        <tissue evidence="16">Heart</tissue>
    </source>
</reference>
<dbReference type="InterPro" id="IPR000276">
    <property type="entry name" value="GPCR_Rhodpsn"/>
</dbReference>
<evidence type="ECO:0000256" key="14">
    <source>
        <dbReference type="RuleBase" id="RU363047"/>
    </source>
</evidence>
<keyword evidence="9 13" id="KW-0297">G-protein coupled receptor</keyword>
<feature type="transmembrane region" description="Helical" evidence="14">
    <location>
        <begin position="28"/>
        <end position="49"/>
    </location>
</feature>
<dbReference type="InterPro" id="IPR017452">
    <property type="entry name" value="GPCR_Rhodpsn_7TM"/>
</dbReference>
<evidence type="ECO:0000256" key="8">
    <source>
        <dbReference type="ARBA" id="ARBA00022989"/>
    </source>
</evidence>